<keyword evidence="1" id="KW-1133">Transmembrane helix</keyword>
<dbReference type="Proteomes" id="UP000830434">
    <property type="component" value="Chromosome"/>
</dbReference>
<proteinExistence type="predicted"/>
<sequence>MRQDSGSESARKDSSFVRLHSVWVLVGSSLCGLGWNVADAVPVVLPVSSMDAGLLVGTVVVALFWVAGFRPSLSASGGYFVAEQALHPLLALGSGLFSGGALGPWREVCLRSLSVGLAGALVFTGSGKRLRDCVRTRAEGLVGTPPEANR</sequence>
<keyword evidence="1" id="KW-0812">Transmembrane</keyword>
<evidence type="ECO:0000256" key="1">
    <source>
        <dbReference type="SAM" id="Phobius"/>
    </source>
</evidence>
<evidence type="ECO:0000313" key="3">
    <source>
        <dbReference type="Proteomes" id="UP000830434"/>
    </source>
</evidence>
<dbReference type="GeneID" id="72191904"/>
<evidence type="ECO:0000313" key="2">
    <source>
        <dbReference type="EMBL" id="UPW00492.1"/>
    </source>
</evidence>
<gene>
    <name evidence="2" type="ORF">M0R88_18575</name>
</gene>
<dbReference type="KEGG" id="haxz:M0R88_18575"/>
<accession>A0A8U0IJM5</accession>
<dbReference type="RefSeq" id="WP_248654903.1">
    <property type="nucleotide sequence ID" value="NZ_CP096658.1"/>
</dbReference>
<name>A0A8U0IJM5_9EURY</name>
<feature type="transmembrane region" description="Helical" evidence="1">
    <location>
        <begin position="44"/>
        <end position="66"/>
    </location>
</feature>
<feature type="transmembrane region" description="Helical" evidence="1">
    <location>
        <begin position="21"/>
        <end position="38"/>
    </location>
</feature>
<organism evidence="2 3">
    <name type="scientific">Halorussus gelatinilyticus</name>
    <dbReference type="NCBI Taxonomy" id="2937524"/>
    <lineage>
        <taxon>Archaea</taxon>
        <taxon>Methanobacteriati</taxon>
        <taxon>Methanobacteriota</taxon>
        <taxon>Stenosarchaea group</taxon>
        <taxon>Halobacteria</taxon>
        <taxon>Halobacteriales</taxon>
        <taxon>Haladaptataceae</taxon>
        <taxon>Halorussus</taxon>
    </lineage>
</organism>
<reference evidence="2" key="1">
    <citation type="submission" date="2022-04" db="EMBL/GenBank/DDBJ databases">
        <title>Diverse halophilic archaea isolated from saline environments.</title>
        <authorList>
            <person name="Cui H.-L."/>
        </authorList>
    </citation>
    <scope>NUCLEOTIDE SEQUENCE</scope>
    <source>
        <strain evidence="2">XZYJT40</strain>
    </source>
</reference>
<protein>
    <submittedName>
        <fullName evidence="2">Uncharacterized protein</fullName>
    </submittedName>
</protein>
<keyword evidence="1" id="KW-0472">Membrane</keyword>
<dbReference type="EMBL" id="CP096658">
    <property type="protein sequence ID" value="UPW00492.1"/>
    <property type="molecule type" value="Genomic_DNA"/>
</dbReference>
<keyword evidence="3" id="KW-1185">Reference proteome</keyword>
<dbReference type="AlphaFoldDB" id="A0A8U0IJM5"/>